<keyword evidence="1" id="KW-0040">ANK repeat</keyword>
<dbReference type="PANTHER" id="PTHR10039:SF10">
    <property type="entry name" value="NACHT DOMAIN-CONTAINING PROTEIN"/>
    <property type="match status" value="1"/>
</dbReference>
<sequence length="355" mass="39884">MKTDEAIRDALADLPKDLSETFSRILHKSEQSGQSGKFYQTRILQLVFAASRPLTADELRDALSVIPGDTNWTPSRLLNDVYSALACCGCLLTVDEEESTVRFVHHSVKQYLLSGFNNINNTTFTAEKAQRTIADIVVTYLGYGVFGTELMRTKVPQVMIQSAPSSVIRATMASSSTIPTLAMKLLKSRKQPDFDIGKTLAEARKAFQPGSVEEFRFYSYAKAYWLNHIFYVSGQDITIFNLSIKLIKTRVLEVNMAAKDYWMHWNWAAQNGNETIVELLLETGKVDVDSKGQSGRTPLWWAAKNGHEAVVKLLLETGKVDVDSKDQRGRTLLWWAAENGHEAVVKLLQQYSHLP</sequence>
<dbReference type="PROSITE" id="PS50297">
    <property type="entry name" value="ANK_REP_REGION"/>
    <property type="match status" value="1"/>
</dbReference>
<dbReference type="SMART" id="SM00248">
    <property type="entry name" value="ANK"/>
    <property type="match status" value="3"/>
</dbReference>
<evidence type="ECO:0000259" key="2">
    <source>
        <dbReference type="Pfam" id="PF22939"/>
    </source>
</evidence>
<dbReference type="VEuPathDB" id="FungiDB:MPH_13518"/>
<dbReference type="InterPro" id="IPR054471">
    <property type="entry name" value="GPIID_WHD"/>
</dbReference>
<name>K2QI07_MACPH</name>
<dbReference type="InterPro" id="IPR002110">
    <property type="entry name" value="Ankyrin_rpt"/>
</dbReference>
<dbReference type="Proteomes" id="UP000007129">
    <property type="component" value="Unassembled WGS sequence"/>
</dbReference>
<dbReference type="OrthoDB" id="20872at2759"/>
<dbReference type="SUPFAM" id="SSF48403">
    <property type="entry name" value="Ankyrin repeat"/>
    <property type="match status" value="1"/>
</dbReference>
<proteinExistence type="predicted"/>
<dbReference type="AlphaFoldDB" id="K2QI07"/>
<evidence type="ECO:0000256" key="1">
    <source>
        <dbReference type="PROSITE-ProRule" id="PRU00023"/>
    </source>
</evidence>
<protein>
    <recommendedName>
        <fullName evidence="2">GPI inositol-deacylase winged helix domain-containing protein</fullName>
    </recommendedName>
</protein>
<reference evidence="3 4" key="1">
    <citation type="journal article" date="2012" name="BMC Genomics">
        <title>Tools to kill: Genome of one of the most destructive plant pathogenic fungi Macrophomina phaseolina.</title>
        <authorList>
            <person name="Islam M.S."/>
            <person name="Haque M.S."/>
            <person name="Islam M.M."/>
            <person name="Emdad E.M."/>
            <person name="Halim A."/>
            <person name="Hossen Q.M.M."/>
            <person name="Hossain M.Z."/>
            <person name="Ahmed B."/>
            <person name="Rahim S."/>
            <person name="Rahman M.S."/>
            <person name="Alam M.M."/>
            <person name="Hou S."/>
            <person name="Wan X."/>
            <person name="Saito J.A."/>
            <person name="Alam M."/>
        </authorList>
    </citation>
    <scope>NUCLEOTIDE SEQUENCE [LARGE SCALE GENOMIC DNA]</scope>
    <source>
        <strain evidence="3 4">MS6</strain>
    </source>
</reference>
<accession>K2QI07</accession>
<gene>
    <name evidence="3" type="ORF">MPH_13518</name>
</gene>
<dbReference type="InParanoid" id="K2QI07"/>
<evidence type="ECO:0000313" key="4">
    <source>
        <dbReference type="Proteomes" id="UP000007129"/>
    </source>
</evidence>
<dbReference type="EMBL" id="AHHD01000665">
    <property type="protein sequence ID" value="EKG09441.1"/>
    <property type="molecule type" value="Genomic_DNA"/>
</dbReference>
<dbReference type="Pfam" id="PF22939">
    <property type="entry name" value="WHD_GPIID"/>
    <property type="match status" value="1"/>
</dbReference>
<comment type="caution">
    <text evidence="3">The sequence shown here is derived from an EMBL/GenBank/DDBJ whole genome shotgun (WGS) entry which is preliminary data.</text>
</comment>
<dbReference type="PROSITE" id="PS50088">
    <property type="entry name" value="ANK_REPEAT"/>
    <property type="match status" value="1"/>
</dbReference>
<dbReference type="eggNOG" id="KOG4177">
    <property type="taxonomic scope" value="Eukaryota"/>
</dbReference>
<feature type="repeat" description="ANK" evidence="1">
    <location>
        <begin position="294"/>
        <end position="318"/>
    </location>
</feature>
<organism evidence="3 4">
    <name type="scientific">Macrophomina phaseolina (strain MS6)</name>
    <name type="common">Charcoal rot fungus</name>
    <dbReference type="NCBI Taxonomy" id="1126212"/>
    <lineage>
        <taxon>Eukaryota</taxon>
        <taxon>Fungi</taxon>
        <taxon>Dikarya</taxon>
        <taxon>Ascomycota</taxon>
        <taxon>Pezizomycotina</taxon>
        <taxon>Dothideomycetes</taxon>
        <taxon>Dothideomycetes incertae sedis</taxon>
        <taxon>Botryosphaeriales</taxon>
        <taxon>Botryosphaeriaceae</taxon>
        <taxon>Macrophomina</taxon>
    </lineage>
</organism>
<dbReference type="Gene3D" id="1.25.40.20">
    <property type="entry name" value="Ankyrin repeat-containing domain"/>
    <property type="match status" value="1"/>
</dbReference>
<dbReference type="PANTHER" id="PTHR10039">
    <property type="entry name" value="AMELOGENIN"/>
    <property type="match status" value="1"/>
</dbReference>
<dbReference type="Pfam" id="PF12796">
    <property type="entry name" value="Ank_2"/>
    <property type="match status" value="1"/>
</dbReference>
<evidence type="ECO:0000313" key="3">
    <source>
        <dbReference type="EMBL" id="EKG09441.1"/>
    </source>
</evidence>
<feature type="domain" description="GPI inositol-deacylase winged helix" evidence="2">
    <location>
        <begin position="33"/>
        <end position="115"/>
    </location>
</feature>
<dbReference type="InterPro" id="IPR036770">
    <property type="entry name" value="Ankyrin_rpt-contain_sf"/>
</dbReference>
<dbReference type="HOGENOM" id="CLU_082149_0_0_1"/>
<dbReference type="STRING" id="1126212.K2QI07"/>